<dbReference type="GO" id="GO:0006696">
    <property type="term" value="P:ergosterol biosynthetic process"/>
    <property type="evidence" value="ECO:0007669"/>
    <property type="project" value="TreeGrafter"/>
</dbReference>
<evidence type="ECO:0000256" key="4">
    <source>
        <dbReference type="ARBA" id="ARBA00022824"/>
    </source>
</evidence>
<gene>
    <name evidence="9" type="ORF">HG537_0F01030</name>
</gene>
<dbReference type="OrthoDB" id="347124at2759"/>
<evidence type="ECO:0000256" key="7">
    <source>
        <dbReference type="ARBA" id="ARBA00029435"/>
    </source>
</evidence>
<proteinExistence type="inferred from homology"/>
<dbReference type="PANTHER" id="PTHR10868">
    <property type="entry name" value="SIGMA 1-TYPE OPIOID RECEPTOR-RELATED"/>
    <property type="match status" value="1"/>
</dbReference>
<reference evidence="9 10" key="1">
    <citation type="submission" date="2020-06" db="EMBL/GenBank/DDBJ databases">
        <title>The yeast mating-type switching endonuclease HO is a domesticated member of an unorthodox homing genetic element family.</title>
        <authorList>
            <person name="Coughlan A.Y."/>
            <person name="Lombardi L."/>
            <person name="Braun-Galleani S."/>
            <person name="Martos A.R."/>
            <person name="Galeote V."/>
            <person name="Bigey F."/>
            <person name="Dequin S."/>
            <person name="Byrne K.P."/>
            <person name="Wolfe K.H."/>
        </authorList>
    </citation>
    <scope>NUCLEOTIDE SEQUENCE [LARGE SCALE GENOMIC DNA]</scope>
    <source>
        <strain evidence="9 10">CBS2947</strain>
    </source>
</reference>
<comment type="function">
    <text evidence="8">Catalyzes the reaction which results in unsaturation at C-7 in the B ring of sterols.</text>
</comment>
<dbReference type="Proteomes" id="UP000510647">
    <property type="component" value="Chromosome 6"/>
</dbReference>
<sequence length="223" mass="24776">MKWFSIAVLIGVVGFVLNSLYSSWLPTNYVFDPKTLNEICNQVLSRHDSSSENFSTEAVLRDVRDALAQHYGDKYINRYSNDDWIFNNAGGAMGQMIILHASISEYVILFGSAVGTEGHTGVHFADDYFTILHGKQVAALPHAASPEIYLPGMTHHLKRGYAKQYAMPSGSFALELAQGWIPCMLPFGFLDTFSSTLDLYTLGKTVYLTGKDMAKNLIKNGKF</sequence>
<evidence type="ECO:0000256" key="5">
    <source>
        <dbReference type="ARBA" id="ARBA00022989"/>
    </source>
</evidence>
<evidence type="ECO:0000256" key="2">
    <source>
        <dbReference type="ARBA" id="ARBA00007141"/>
    </source>
</evidence>
<comment type="similarity">
    <text evidence="2 8">Belongs to the ERG2 family.</text>
</comment>
<dbReference type="InterPro" id="IPR006716">
    <property type="entry name" value="ERG2_sigma1_rcpt-like"/>
</dbReference>
<evidence type="ECO:0000313" key="10">
    <source>
        <dbReference type="Proteomes" id="UP000510647"/>
    </source>
</evidence>
<dbReference type="GO" id="GO:0005789">
    <property type="term" value="C:endoplasmic reticulum membrane"/>
    <property type="evidence" value="ECO:0007669"/>
    <property type="project" value="UniProtKB-SubCell"/>
</dbReference>
<evidence type="ECO:0000256" key="3">
    <source>
        <dbReference type="ARBA" id="ARBA00022692"/>
    </source>
</evidence>
<keyword evidence="6" id="KW-0472">Membrane</keyword>
<keyword evidence="4" id="KW-0256">Endoplasmic reticulum</keyword>
<comment type="subcellular location">
    <subcellularLocation>
        <location evidence="1">Endoplasmic reticulum membrane</location>
    </subcellularLocation>
</comment>
<evidence type="ECO:0000256" key="1">
    <source>
        <dbReference type="ARBA" id="ARBA00004586"/>
    </source>
</evidence>
<name>A0A7H9HY19_9SACH</name>
<dbReference type="Pfam" id="PF04622">
    <property type="entry name" value="ERG2_Sigma1R"/>
    <property type="match status" value="1"/>
</dbReference>
<dbReference type="UniPathway" id="UPA00768"/>
<dbReference type="EMBL" id="CP059272">
    <property type="protein sequence ID" value="QLQ81342.1"/>
    <property type="molecule type" value="Genomic_DNA"/>
</dbReference>
<evidence type="ECO:0000256" key="8">
    <source>
        <dbReference type="RuleBase" id="RU368083"/>
    </source>
</evidence>
<dbReference type="EC" id="5.-.-.-" evidence="8"/>
<protein>
    <recommendedName>
        <fullName evidence="8">C-8 sterol isomerase</fullName>
        <ecNumber evidence="8">5.-.-.-</ecNumber>
    </recommendedName>
    <alternativeName>
        <fullName evidence="8">Delta-8--delta-7 sterol isomerase</fullName>
    </alternativeName>
</protein>
<dbReference type="PANTHER" id="PTHR10868:SF1">
    <property type="entry name" value="SIGMA NON-OPIOID INTRACELLULAR RECEPTOR 1"/>
    <property type="match status" value="1"/>
</dbReference>
<evidence type="ECO:0000313" key="9">
    <source>
        <dbReference type="EMBL" id="QLQ81342.1"/>
    </source>
</evidence>
<keyword evidence="3" id="KW-0812">Transmembrane</keyword>
<keyword evidence="5" id="KW-1133">Transmembrane helix</keyword>
<keyword evidence="10" id="KW-1185">Reference proteome</keyword>
<organism evidence="9 10">
    <name type="scientific">Torulaspora globosa</name>
    <dbReference type="NCBI Taxonomy" id="48254"/>
    <lineage>
        <taxon>Eukaryota</taxon>
        <taxon>Fungi</taxon>
        <taxon>Dikarya</taxon>
        <taxon>Ascomycota</taxon>
        <taxon>Saccharomycotina</taxon>
        <taxon>Saccharomycetes</taxon>
        <taxon>Saccharomycetales</taxon>
        <taxon>Saccharomycetaceae</taxon>
        <taxon>Torulaspora</taxon>
    </lineage>
</organism>
<comment type="pathway">
    <text evidence="7 8">Steroid metabolism; ergosterol biosynthesis.</text>
</comment>
<evidence type="ECO:0000256" key="6">
    <source>
        <dbReference type="ARBA" id="ARBA00023136"/>
    </source>
</evidence>
<accession>A0A7H9HY19</accession>
<dbReference type="AlphaFoldDB" id="A0A7H9HY19"/>